<comment type="subcellular location">
    <subcellularLocation>
        <location evidence="1 7 8">Nucleus</location>
    </subcellularLocation>
</comment>
<dbReference type="PROSITE" id="PS00027">
    <property type="entry name" value="HOMEOBOX_1"/>
    <property type="match status" value="1"/>
</dbReference>
<evidence type="ECO:0000256" key="6">
    <source>
        <dbReference type="ARBA" id="ARBA00023242"/>
    </source>
</evidence>
<organism evidence="11 12">
    <name type="scientific">Amphibalanus amphitrite</name>
    <name type="common">Striped barnacle</name>
    <name type="synonym">Balanus amphitrite</name>
    <dbReference type="NCBI Taxonomy" id="1232801"/>
    <lineage>
        <taxon>Eukaryota</taxon>
        <taxon>Metazoa</taxon>
        <taxon>Ecdysozoa</taxon>
        <taxon>Arthropoda</taxon>
        <taxon>Crustacea</taxon>
        <taxon>Multicrustacea</taxon>
        <taxon>Cirripedia</taxon>
        <taxon>Thoracica</taxon>
        <taxon>Thoracicalcarea</taxon>
        <taxon>Balanomorpha</taxon>
        <taxon>Balanoidea</taxon>
        <taxon>Balanidae</taxon>
        <taxon>Amphibalaninae</taxon>
        <taxon>Amphibalanus</taxon>
    </lineage>
</organism>
<dbReference type="AlphaFoldDB" id="A0A6A4WQV0"/>
<name>A0A6A4WQV0_AMPAM</name>
<comment type="similarity">
    <text evidence="2">Belongs to the Antp homeobox family.</text>
</comment>
<dbReference type="PRINTS" id="PR00024">
    <property type="entry name" value="HOMEOBOX"/>
</dbReference>
<dbReference type="PROSITE" id="PS50071">
    <property type="entry name" value="HOMEOBOX_2"/>
    <property type="match status" value="1"/>
</dbReference>
<dbReference type="InterPro" id="IPR017970">
    <property type="entry name" value="Homeobox_CS"/>
</dbReference>
<dbReference type="Proteomes" id="UP000440578">
    <property type="component" value="Unassembled WGS sequence"/>
</dbReference>
<keyword evidence="4 7" id="KW-0238">DNA-binding</keyword>
<evidence type="ECO:0000259" key="10">
    <source>
        <dbReference type="PROSITE" id="PS50071"/>
    </source>
</evidence>
<evidence type="ECO:0000256" key="3">
    <source>
        <dbReference type="ARBA" id="ARBA00022473"/>
    </source>
</evidence>
<comment type="caution">
    <text evidence="11">The sequence shown here is derived from an EMBL/GenBank/DDBJ whole genome shotgun (WGS) entry which is preliminary data.</text>
</comment>
<evidence type="ECO:0000256" key="1">
    <source>
        <dbReference type="ARBA" id="ARBA00004123"/>
    </source>
</evidence>
<dbReference type="InterPro" id="IPR009057">
    <property type="entry name" value="Homeodomain-like_sf"/>
</dbReference>
<evidence type="ECO:0000256" key="4">
    <source>
        <dbReference type="ARBA" id="ARBA00023125"/>
    </source>
</evidence>
<dbReference type="InterPro" id="IPR020479">
    <property type="entry name" value="HD_metazoa"/>
</dbReference>
<dbReference type="PANTHER" id="PTHR45659:SF4">
    <property type="entry name" value="HOMEOBOX PROTEIN ABDOMINAL-A"/>
    <property type="match status" value="1"/>
</dbReference>
<dbReference type="InterPro" id="IPR001356">
    <property type="entry name" value="HD"/>
</dbReference>
<feature type="compositionally biased region" description="Basic and acidic residues" evidence="9">
    <location>
        <begin position="214"/>
        <end position="225"/>
    </location>
</feature>
<gene>
    <name evidence="11" type="primary">hoxb6b_0</name>
    <name evidence="11" type="ORF">FJT64_019065</name>
</gene>
<feature type="compositionally biased region" description="Basic residues" evidence="9">
    <location>
        <begin position="289"/>
        <end position="301"/>
    </location>
</feature>
<evidence type="ECO:0000256" key="2">
    <source>
        <dbReference type="ARBA" id="ARBA00009107"/>
    </source>
</evidence>
<dbReference type="SUPFAM" id="SSF46689">
    <property type="entry name" value="Homeodomain-like"/>
    <property type="match status" value="1"/>
</dbReference>
<evidence type="ECO:0000313" key="12">
    <source>
        <dbReference type="Proteomes" id="UP000440578"/>
    </source>
</evidence>
<dbReference type="PANTHER" id="PTHR45659">
    <property type="entry name" value="HOMEOBOX PROTEIN HOX"/>
    <property type="match status" value="1"/>
</dbReference>
<dbReference type="OrthoDB" id="6159439at2759"/>
<keyword evidence="5 7" id="KW-0371">Homeobox</keyword>
<dbReference type="GO" id="GO:0009952">
    <property type="term" value="P:anterior/posterior pattern specification"/>
    <property type="evidence" value="ECO:0007669"/>
    <property type="project" value="TreeGrafter"/>
</dbReference>
<accession>A0A6A4WQV0</accession>
<protein>
    <submittedName>
        <fullName evidence="11">Homeobox protein Hox-B6b</fullName>
    </submittedName>
</protein>
<sequence>MSWNLSNAAGGWPAGGHNVQAADQYYNNGKYGGVNYENFQQYAAQAHQHFQRYSAPYPNLGNLSAKAVYEQCASYSPTPGYPGTPARTESAEGRDFTACKMPAGFGGGVHDSMQGLHMQNFAGMEDMHYAAAAAAAKNPGGIFPWMKAPYTIDPGHTPKRTRQSYTRFQTLELEKEFRTNRYLTRRRRIEIAHAVSLSERQIKIWFQNRRMKAKKETKQVDSTERDDADDDASGDKSVGSSPPAPRAAPVAFDATPSCSSSLVTGNSLDDMLPTMPAMQTSLSAVQHVQHGHQPQHQHHYSGIKSEAHSA</sequence>
<dbReference type="Gene3D" id="1.10.10.60">
    <property type="entry name" value="Homeodomain-like"/>
    <property type="match status" value="1"/>
</dbReference>
<dbReference type="SMART" id="SM00389">
    <property type="entry name" value="HOX"/>
    <property type="match status" value="1"/>
</dbReference>
<keyword evidence="3" id="KW-0217">Developmental protein</keyword>
<feature type="domain" description="Homeobox" evidence="10">
    <location>
        <begin position="156"/>
        <end position="216"/>
    </location>
</feature>
<dbReference type="CDD" id="cd00086">
    <property type="entry name" value="homeodomain"/>
    <property type="match status" value="1"/>
</dbReference>
<dbReference type="InterPro" id="IPR050296">
    <property type="entry name" value="Antp_homeobox"/>
</dbReference>
<proteinExistence type="inferred from homology"/>
<evidence type="ECO:0000256" key="8">
    <source>
        <dbReference type="RuleBase" id="RU000682"/>
    </source>
</evidence>
<dbReference type="GO" id="GO:0000978">
    <property type="term" value="F:RNA polymerase II cis-regulatory region sequence-specific DNA binding"/>
    <property type="evidence" value="ECO:0007669"/>
    <property type="project" value="TreeGrafter"/>
</dbReference>
<reference evidence="11 12" key="1">
    <citation type="submission" date="2019-07" db="EMBL/GenBank/DDBJ databases">
        <title>Draft genome assembly of a fouling barnacle, Amphibalanus amphitrite (Darwin, 1854): The first reference genome for Thecostraca.</title>
        <authorList>
            <person name="Kim W."/>
        </authorList>
    </citation>
    <scope>NUCLEOTIDE SEQUENCE [LARGE SCALE GENOMIC DNA]</scope>
    <source>
        <strain evidence="11">SNU_AA5</strain>
        <tissue evidence="11">Soma without cirri and trophi</tissue>
    </source>
</reference>
<evidence type="ECO:0000256" key="5">
    <source>
        <dbReference type="ARBA" id="ARBA00023155"/>
    </source>
</evidence>
<feature type="region of interest" description="Disordered" evidence="9">
    <location>
        <begin position="210"/>
        <end position="259"/>
    </location>
</feature>
<feature type="DNA-binding region" description="Homeobox" evidence="7">
    <location>
        <begin position="158"/>
        <end position="217"/>
    </location>
</feature>
<dbReference type="Pfam" id="PF00046">
    <property type="entry name" value="Homeodomain"/>
    <property type="match status" value="1"/>
</dbReference>
<dbReference type="EMBL" id="VIIS01000369">
    <property type="protein sequence ID" value="KAF0309846.1"/>
    <property type="molecule type" value="Genomic_DNA"/>
</dbReference>
<evidence type="ECO:0000313" key="11">
    <source>
        <dbReference type="EMBL" id="KAF0309846.1"/>
    </source>
</evidence>
<evidence type="ECO:0000256" key="7">
    <source>
        <dbReference type="PROSITE-ProRule" id="PRU00108"/>
    </source>
</evidence>
<feature type="compositionally biased region" description="Low complexity" evidence="9">
    <location>
        <begin position="235"/>
        <end position="251"/>
    </location>
</feature>
<dbReference type="GO" id="GO:0005634">
    <property type="term" value="C:nucleus"/>
    <property type="evidence" value="ECO:0007669"/>
    <property type="project" value="UniProtKB-SubCell"/>
</dbReference>
<keyword evidence="6 7" id="KW-0539">Nucleus</keyword>
<keyword evidence="12" id="KW-1185">Reference proteome</keyword>
<dbReference type="GO" id="GO:0000981">
    <property type="term" value="F:DNA-binding transcription factor activity, RNA polymerase II-specific"/>
    <property type="evidence" value="ECO:0007669"/>
    <property type="project" value="InterPro"/>
</dbReference>
<evidence type="ECO:0000256" key="9">
    <source>
        <dbReference type="SAM" id="MobiDB-lite"/>
    </source>
</evidence>
<feature type="region of interest" description="Disordered" evidence="9">
    <location>
        <begin position="284"/>
        <end position="310"/>
    </location>
</feature>